<evidence type="ECO:0000313" key="2">
    <source>
        <dbReference type="Proteomes" id="UP000238442"/>
    </source>
</evidence>
<proteinExistence type="predicted"/>
<dbReference type="EMBL" id="CP027062">
    <property type="protein sequence ID" value="AVI51503.1"/>
    <property type="molecule type" value="Genomic_DNA"/>
</dbReference>
<name>A0A2S0HZA3_9FLAO</name>
<evidence type="ECO:0008006" key="3">
    <source>
        <dbReference type="Google" id="ProtNLM"/>
    </source>
</evidence>
<dbReference type="RefSeq" id="WP_105216743.1">
    <property type="nucleotide sequence ID" value="NZ_CP027062.1"/>
</dbReference>
<dbReference type="OrthoDB" id="1436237at2"/>
<dbReference type="KEGG" id="aue:C5O00_10105"/>
<gene>
    <name evidence="1" type="ORF">C5O00_10105</name>
</gene>
<evidence type="ECO:0000313" key="1">
    <source>
        <dbReference type="EMBL" id="AVI51503.1"/>
    </source>
</evidence>
<reference evidence="1 2" key="1">
    <citation type="submission" date="2018-02" db="EMBL/GenBank/DDBJ databases">
        <title>Genomic analysis of the strain RR4-38 isolated from a seawater recirculating aquaculture system.</title>
        <authorList>
            <person name="Kim Y.-S."/>
            <person name="Jang Y.H."/>
            <person name="Kim K.-H."/>
        </authorList>
    </citation>
    <scope>NUCLEOTIDE SEQUENCE [LARGE SCALE GENOMIC DNA]</scope>
    <source>
        <strain evidence="1 2">RR4-38</strain>
    </source>
</reference>
<accession>A0A2S0HZA3</accession>
<dbReference type="Proteomes" id="UP000238442">
    <property type="component" value="Chromosome"/>
</dbReference>
<sequence length="234" mass="26595">MKYILTFLALTVFAENQAQELVVNLDYKVVYEIPAPARSTMDTIAISFDKAGKYLYSDAKILGEDFGRTVFENPNLDLSSARSSFILDTEKMEIYFNFSFDKNMMYFKMDLEALIPIESDPFEGNMELISEETGDEIEIAGGYYPSYLLYPNTEPEDPLTLVIDTKRPVNNYNVINEFIQLMLRKTESKGSMSLHIPKGLILGVYSKSGTMMEAISVEDVSTTINVSHRFNIKE</sequence>
<organism evidence="1 2">
    <name type="scientific">Pukyongia salina</name>
    <dbReference type="NCBI Taxonomy" id="2094025"/>
    <lineage>
        <taxon>Bacteria</taxon>
        <taxon>Pseudomonadati</taxon>
        <taxon>Bacteroidota</taxon>
        <taxon>Flavobacteriia</taxon>
        <taxon>Flavobacteriales</taxon>
        <taxon>Flavobacteriaceae</taxon>
        <taxon>Pukyongia</taxon>
    </lineage>
</organism>
<keyword evidence="2" id="KW-1185">Reference proteome</keyword>
<dbReference type="AlphaFoldDB" id="A0A2S0HZA3"/>
<protein>
    <recommendedName>
        <fullName evidence="3">GLPGLI family protein</fullName>
    </recommendedName>
</protein>